<keyword evidence="3" id="KW-1185">Reference proteome</keyword>
<organism evidence="2 3">
    <name type="scientific">Ureibacillus endophyticus</name>
    <dbReference type="NCBI Taxonomy" id="1978490"/>
    <lineage>
        <taxon>Bacteria</taxon>
        <taxon>Bacillati</taxon>
        <taxon>Bacillota</taxon>
        <taxon>Bacilli</taxon>
        <taxon>Bacillales</taxon>
        <taxon>Caryophanaceae</taxon>
        <taxon>Ureibacillus</taxon>
    </lineage>
</organism>
<dbReference type="EMBL" id="RBZN01000029">
    <property type="protein sequence ID" value="RKQ15499.1"/>
    <property type="molecule type" value="Genomic_DNA"/>
</dbReference>
<comment type="caution">
    <text evidence="2">The sequence shown here is derived from an EMBL/GenBank/DDBJ whole genome shotgun (WGS) entry which is preliminary data.</text>
</comment>
<dbReference type="InterPro" id="IPR023181">
    <property type="entry name" value="Homospermid_syn-like_C"/>
</dbReference>
<protein>
    <submittedName>
        <fullName evidence="2">S-adenosylmethionine decarboxylase related protein</fullName>
    </submittedName>
</protein>
<dbReference type="Pfam" id="PF03435">
    <property type="entry name" value="Sacchrp_dh_NADP"/>
    <property type="match status" value="1"/>
</dbReference>
<feature type="domain" description="Saccharopine dehydrogenase NADP binding" evidence="1">
    <location>
        <begin position="10"/>
        <end position="123"/>
    </location>
</feature>
<dbReference type="OrthoDB" id="2446835at2"/>
<dbReference type="AlphaFoldDB" id="A0A494YZ76"/>
<evidence type="ECO:0000313" key="2">
    <source>
        <dbReference type="EMBL" id="RKQ15499.1"/>
    </source>
</evidence>
<name>A0A494YZ76_9BACL</name>
<proteinExistence type="predicted"/>
<evidence type="ECO:0000313" key="3">
    <source>
        <dbReference type="Proteomes" id="UP000272238"/>
    </source>
</evidence>
<dbReference type="InterPro" id="IPR005097">
    <property type="entry name" value="Sacchrp_dh_NADP-bd"/>
</dbReference>
<dbReference type="RefSeq" id="WP_121214984.1">
    <property type="nucleotide sequence ID" value="NZ_JAMYWW010000001.1"/>
</dbReference>
<reference evidence="2 3" key="1">
    <citation type="journal article" date="2016" name="Antonie Van Leeuwenhoek">
        <title>Lysinibacillus endophyticus sp. nov., an indole-3-acetic acid producing endophytic bacterium isolated from corn root (Zea mays cv. Xinken-5).</title>
        <authorList>
            <person name="Yu J."/>
            <person name="Guan X."/>
            <person name="Liu C."/>
            <person name="Xiang W."/>
            <person name="Yu Z."/>
            <person name="Liu X."/>
            <person name="Wang G."/>
        </authorList>
    </citation>
    <scope>NUCLEOTIDE SEQUENCE [LARGE SCALE GENOMIC DNA]</scope>
    <source>
        <strain evidence="2 3">DSM 100506</strain>
    </source>
</reference>
<accession>A0A494YZ76</accession>
<dbReference type="Gene3D" id="3.30.360.30">
    <property type="entry name" value="homospermidine synthase like"/>
    <property type="match status" value="1"/>
</dbReference>
<sequence length="423" mass="48510">MTNRTSVLTLLGSAGGVAKAILAILNKSAVDVTDPIHPIITNCQLHLIDMKSVDKQLYFQLFPNLKQRFVFHQLDLSDKDKFIQHLKNTKTSLVIDVSWADTVEMMKACNSLGISYVNSALENPYIDENEDQFAGFGLIERLNWIEGKRHLITNSKAILCSGMNPGVVQWMATELFKNKPTNETPLACFIVEHDNSFFKDKTLAKENVVYTTWSPECFLDEAILSYPMFMKGQTPLFLYENVYDLEFKVRLGDIKFYGCLMPHEEVYTLGKLLNLESGFIYKVNEHTTKLIRSNIDDVDKIWDFEMKVLNPLDGELVGEDLCGVLMVYPDKEQYMYNVLTNIEIFDKFQMNATYFQVACGIYASLSVLLLDDIPKGAHYVDELLLNHQTNFGQYLKQYMKDFVVGENDKSDGLILDRMRDFKD</sequence>
<dbReference type="Proteomes" id="UP000272238">
    <property type="component" value="Unassembled WGS sequence"/>
</dbReference>
<gene>
    <name evidence="2" type="ORF">D8M03_11785</name>
</gene>
<dbReference type="Gene3D" id="3.40.50.720">
    <property type="entry name" value="NAD(P)-binding Rossmann-like Domain"/>
    <property type="match status" value="1"/>
</dbReference>
<evidence type="ECO:0000259" key="1">
    <source>
        <dbReference type="Pfam" id="PF03435"/>
    </source>
</evidence>